<evidence type="ECO:0000313" key="4">
    <source>
        <dbReference type="Proteomes" id="UP000317243"/>
    </source>
</evidence>
<dbReference type="InterPro" id="IPR006311">
    <property type="entry name" value="TAT_signal"/>
</dbReference>
<dbReference type="AlphaFoldDB" id="A0A5C5X6G5"/>
<dbReference type="EMBL" id="SIHI01000001">
    <property type="protein sequence ID" value="TWT58368.1"/>
    <property type="molecule type" value="Genomic_DNA"/>
</dbReference>
<dbReference type="PANTHER" id="PTHR43818:SF5">
    <property type="entry name" value="OXIDOREDUCTASE FAMILY PROTEIN"/>
    <property type="match status" value="1"/>
</dbReference>
<comment type="caution">
    <text evidence="3">The sequence shown here is derived from an EMBL/GenBank/DDBJ whole genome shotgun (WGS) entry which is preliminary data.</text>
</comment>
<evidence type="ECO:0000259" key="2">
    <source>
        <dbReference type="Pfam" id="PF22725"/>
    </source>
</evidence>
<dbReference type="Gene3D" id="3.40.50.720">
    <property type="entry name" value="NAD(P)-binding Rossmann-like Domain"/>
    <property type="match status" value="1"/>
</dbReference>
<dbReference type="PROSITE" id="PS51318">
    <property type="entry name" value="TAT"/>
    <property type="match status" value="1"/>
</dbReference>
<dbReference type="GO" id="GO:0000166">
    <property type="term" value="F:nucleotide binding"/>
    <property type="evidence" value="ECO:0007669"/>
    <property type="project" value="InterPro"/>
</dbReference>
<evidence type="ECO:0000259" key="1">
    <source>
        <dbReference type="Pfam" id="PF01408"/>
    </source>
</evidence>
<dbReference type="Proteomes" id="UP000317243">
    <property type="component" value="Unassembled WGS sequence"/>
</dbReference>
<name>A0A5C5X6G5_9PLAN</name>
<dbReference type="PANTHER" id="PTHR43818">
    <property type="entry name" value="BCDNA.GH03377"/>
    <property type="match status" value="1"/>
</dbReference>
<dbReference type="Pfam" id="PF01408">
    <property type="entry name" value="GFO_IDH_MocA"/>
    <property type="match status" value="1"/>
</dbReference>
<dbReference type="SUPFAM" id="SSF55347">
    <property type="entry name" value="Glyceraldehyde-3-phosphate dehydrogenase-like, C-terminal domain"/>
    <property type="match status" value="1"/>
</dbReference>
<dbReference type="Pfam" id="PF22725">
    <property type="entry name" value="GFO_IDH_MocA_C3"/>
    <property type="match status" value="1"/>
</dbReference>
<dbReference type="NCBIfam" id="TIGR01409">
    <property type="entry name" value="TAT_signal_seq"/>
    <property type="match status" value="1"/>
</dbReference>
<keyword evidence="3" id="KW-0560">Oxidoreductase</keyword>
<accession>A0A5C5X6G5</accession>
<keyword evidence="4" id="KW-1185">Reference proteome</keyword>
<dbReference type="InterPro" id="IPR036291">
    <property type="entry name" value="NAD(P)-bd_dom_sf"/>
</dbReference>
<dbReference type="InterPro" id="IPR000683">
    <property type="entry name" value="Gfo/Idh/MocA-like_OxRdtase_N"/>
</dbReference>
<gene>
    <name evidence="3" type="primary">idhA</name>
    <name evidence="3" type="ORF">KOR42_17420</name>
</gene>
<evidence type="ECO:0000313" key="3">
    <source>
        <dbReference type="EMBL" id="TWT58368.1"/>
    </source>
</evidence>
<dbReference type="InterPro" id="IPR050463">
    <property type="entry name" value="Gfo/Idh/MocA_oxidrdct_glycsds"/>
</dbReference>
<proteinExistence type="predicted"/>
<dbReference type="InterPro" id="IPR055170">
    <property type="entry name" value="GFO_IDH_MocA-like_dom"/>
</dbReference>
<dbReference type="Gene3D" id="3.30.360.10">
    <property type="entry name" value="Dihydrodipicolinate Reductase, domain 2"/>
    <property type="match status" value="1"/>
</dbReference>
<feature type="domain" description="Gfo/Idh/MocA-like oxidoreductase N-terminal" evidence="1">
    <location>
        <begin position="40"/>
        <end position="175"/>
    </location>
</feature>
<protein>
    <submittedName>
        <fullName evidence="3">Inositol 2-dehydrogenase</fullName>
        <ecNumber evidence="3">1.1.1.18</ecNumber>
    </submittedName>
</protein>
<organism evidence="3 4">
    <name type="scientific">Thalassoglobus neptunius</name>
    <dbReference type="NCBI Taxonomy" id="1938619"/>
    <lineage>
        <taxon>Bacteria</taxon>
        <taxon>Pseudomonadati</taxon>
        <taxon>Planctomycetota</taxon>
        <taxon>Planctomycetia</taxon>
        <taxon>Planctomycetales</taxon>
        <taxon>Planctomycetaceae</taxon>
        <taxon>Thalassoglobus</taxon>
    </lineage>
</organism>
<sequence>MTEPTRRDFLKTTSAAAALGTGVLSSVSAKAFASGDDVVKIGLVGCGGRGKGAASQALQSPGNVKLVAMGDAFRDQLDGALDNIERSVAKDETAIIDVPEENKFVGFDSFQKVMDSGVDVVILATPPGFRPMMFEYAVNKGLHVFMEKPVATDAAGVRQVLAAAKIAKEKDLKVGVGLQRHHQTVYRDFINRIHDGDIGDVRALRVYWNGGGVWDPRRTRDQVKSEMEYQMRNWYYYNWLCGDHINEQHIHNIDIGNWVMQKYPVSAIGMGGREVRTDPKYGEIFDHFAVQFTYDDGSVMFSECRHIRNVWNSVSEHIHGTKGIVNLNGSKPRNCSIDWFDGNSERFKGENPNPYQVEHDDLFAAIRNGESYSEAEYGAMSTMSSILGRMATYSGDEITMEKALNEGPQIVPALADLGWDVAPPTVPDSEGRYPVPVPGVTDVFAAPGS</sequence>
<dbReference type="SUPFAM" id="SSF51735">
    <property type="entry name" value="NAD(P)-binding Rossmann-fold domains"/>
    <property type="match status" value="1"/>
</dbReference>
<dbReference type="EC" id="1.1.1.18" evidence="3"/>
<feature type="domain" description="GFO/IDH/MocA-like oxidoreductase" evidence="2">
    <location>
        <begin position="191"/>
        <end position="325"/>
    </location>
</feature>
<dbReference type="GO" id="GO:0050112">
    <property type="term" value="F:inositol 2-dehydrogenase (NAD+) activity"/>
    <property type="evidence" value="ECO:0007669"/>
    <property type="project" value="UniProtKB-EC"/>
</dbReference>
<dbReference type="RefSeq" id="WP_146508705.1">
    <property type="nucleotide sequence ID" value="NZ_SIHI01000001.1"/>
</dbReference>
<dbReference type="OrthoDB" id="253515at2"/>
<dbReference type="InterPro" id="IPR019546">
    <property type="entry name" value="TAT_signal_bac_arc"/>
</dbReference>
<reference evidence="3 4" key="1">
    <citation type="submission" date="2019-02" db="EMBL/GenBank/DDBJ databases">
        <title>Deep-cultivation of Planctomycetes and their phenomic and genomic characterization uncovers novel biology.</title>
        <authorList>
            <person name="Wiegand S."/>
            <person name="Jogler M."/>
            <person name="Boedeker C."/>
            <person name="Pinto D."/>
            <person name="Vollmers J."/>
            <person name="Rivas-Marin E."/>
            <person name="Kohn T."/>
            <person name="Peeters S.H."/>
            <person name="Heuer A."/>
            <person name="Rast P."/>
            <person name="Oberbeckmann S."/>
            <person name="Bunk B."/>
            <person name="Jeske O."/>
            <person name="Meyerdierks A."/>
            <person name="Storesund J.E."/>
            <person name="Kallscheuer N."/>
            <person name="Luecker S."/>
            <person name="Lage O.M."/>
            <person name="Pohl T."/>
            <person name="Merkel B.J."/>
            <person name="Hornburger P."/>
            <person name="Mueller R.-W."/>
            <person name="Bruemmer F."/>
            <person name="Labrenz M."/>
            <person name="Spormann A.M."/>
            <person name="Op Den Camp H."/>
            <person name="Overmann J."/>
            <person name="Amann R."/>
            <person name="Jetten M.S.M."/>
            <person name="Mascher T."/>
            <person name="Medema M.H."/>
            <person name="Devos D.P."/>
            <person name="Kaster A.-K."/>
            <person name="Ovreas L."/>
            <person name="Rohde M."/>
            <person name="Galperin M.Y."/>
            <person name="Jogler C."/>
        </authorList>
    </citation>
    <scope>NUCLEOTIDE SEQUENCE [LARGE SCALE GENOMIC DNA]</scope>
    <source>
        <strain evidence="3 4">KOR42</strain>
    </source>
</reference>